<dbReference type="Proteomes" id="UP000614490">
    <property type="component" value="Unassembled WGS sequence"/>
</dbReference>
<dbReference type="EMBL" id="JADZSC010000001">
    <property type="protein sequence ID" value="MBH0228719.1"/>
    <property type="molecule type" value="Genomic_DNA"/>
</dbReference>
<reference evidence="1 2" key="1">
    <citation type="journal article" date="2005" name="Int. J. Syst. Evol. Microbiol.">
        <title>Halobacillus yeomjeoni sp. nov., isolated from a marine solar saltern in Korea.</title>
        <authorList>
            <person name="Yoon J.H."/>
            <person name="Kang S.J."/>
            <person name="Lee C.H."/>
            <person name="Oh H.W."/>
            <person name="Oh T.K."/>
        </authorList>
    </citation>
    <scope>NUCLEOTIDE SEQUENCE [LARGE SCALE GENOMIC DNA]</scope>
    <source>
        <strain evidence="1 2">KCTC 3957</strain>
    </source>
</reference>
<keyword evidence="2" id="KW-1185">Reference proteome</keyword>
<organism evidence="1 2">
    <name type="scientific">Halobacillus yeomjeoni</name>
    <dbReference type="NCBI Taxonomy" id="311194"/>
    <lineage>
        <taxon>Bacteria</taxon>
        <taxon>Bacillati</taxon>
        <taxon>Bacillota</taxon>
        <taxon>Bacilli</taxon>
        <taxon>Bacillales</taxon>
        <taxon>Bacillaceae</taxon>
        <taxon>Halobacillus</taxon>
    </lineage>
</organism>
<accession>A0A931MTU2</accession>
<sequence>MNYEERALKEALRWSRSIEKRSSILQRSTKKWQTSVNDKIPESVHRVVTSSVQKMIELAMTSSEYIRPVEVSSEWSFEERELLIKKRLKEYQRAASIEGAGTGLGGLWFGVADFPLLLSIKMKFLFDAAQIYGFNVHKYEERVYLLYVFMLAFSSDHTRKRVKELVLNWSEVEKQQKQIDWKTLQIEYRDSIDFVKMLQLVPGFGAVVGYFANRNLMHQLGETTLNTSRLRLLQSS</sequence>
<name>A0A931MTU2_9BACI</name>
<comment type="caution">
    <text evidence="1">The sequence shown here is derived from an EMBL/GenBank/DDBJ whole genome shotgun (WGS) entry which is preliminary data.</text>
</comment>
<evidence type="ECO:0000313" key="2">
    <source>
        <dbReference type="Proteomes" id="UP000614490"/>
    </source>
</evidence>
<dbReference type="AlphaFoldDB" id="A0A931MTU2"/>
<dbReference type="Pfam" id="PF12787">
    <property type="entry name" value="EcsC"/>
    <property type="match status" value="1"/>
</dbReference>
<gene>
    <name evidence="1" type="ORF">H0267_00720</name>
</gene>
<evidence type="ECO:0000313" key="1">
    <source>
        <dbReference type="EMBL" id="MBH0228719.1"/>
    </source>
</evidence>
<dbReference type="PANTHER" id="PTHR41260:SF1">
    <property type="entry name" value="PROTEIN ECSC"/>
    <property type="match status" value="1"/>
</dbReference>
<dbReference type="RefSeq" id="WP_197315369.1">
    <property type="nucleotide sequence ID" value="NZ_JADZSC010000001.1"/>
</dbReference>
<proteinExistence type="predicted"/>
<protein>
    <submittedName>
        <fullName evidence="1">EcsC family protein</fullName>
    </submittedName>
</protein>
<dbReference type="PANTHER" id="PTHR41260">
    <property type="entry name" value="PROTEIN ECSC"/>
    <property type="match status" value="1"/>
</dbReference>
<dbReference type="InterPro" id="IPR024787">
    <property type="entry name" value="EcsC"/>
</dbReference>